<keyword evidence="3" id="KW-0812">Transmembrane</keyword>
<dbReference type="Proteomes" id="UP000717696">
    <property type="component" value="Unassembled WGS sequence"/>
</dbReference>
<keyword evidence="1" id="KW-0539">Nucleus</keyword>
<keyword evidence="6" id="KW-1185">Reference proteome</keyword>
<feature type="transmembrane region" description="Helical" evidence="3">
    <location>
        <begin position="538"/>
        <end position="561"/>
    </location>
</feature>
<comment type="caution">
    <text evidence="5">The sequence shown here is derived from an EMBL/GenBank/DDBJ whole genome shotgun (WGS) entry which is preliminary data.</text>
</comment>
<dbReference type="OrthoDB" id="3266505at2759"/>
<dbReference type="GO" id="GO:0008270">
    <property type="term" value="F:zinc ion binding"/>
    <property type="evidence" value="ECO:0007669"/>
    <property type="project" value="InterPro"/>
</dbReference>
<name>A0A9P9E5N1_9HYPO</name>
<accession>A0A9P9E5N1</accession>
<feature type="compositionally biased region" description="Polar residues" evidence="2">
    <location>
        <begin position="119"/>
        <end position="128"/>
    </location>
</feature>
<dbReference type="AlphaFoldDB" id="A0A9P9E5N1"/>
<dbReference type="EMBL" id="JAGMUU010000019">
    <property type="protein sequence ID" value="KAH7131533.1"/>
    <property type="molecule type" value="Genomic_DNA"/>
</dbReference>
<dbReference type="InterPro" id="IPR007219">
    <property type="entry name" value="XnlR_reg_dom"/>
</dbReference>
<keyword evidence="3" id="KW-1133">Transmembrane helix</keyword>
<dbReference type="SMART" id="SM00906">
    <property type="entry name" value="Fungal_trans"/>
    <property type="match status" value="1"/>
</dbReference>
<evidence type="ECO:0000256" key="1">
    <source>
        <dbReference type="ARBA" id="ARBA00023242"/>
    </source>
</evidence>
<dbReference type="PANTHER" id="PTHR46910:SF9">
    <property type="entry name" value="MISCELLANEOUS ZN(II)2CYS6 TRANSCRIPTION FACTOR (EUROFUNG)"/>
    <property type="match status" value="1"/>
</dbReference>
<dbReference type="GO" id="GO:0006351">
    <property type="term" value="P:DNA-templated transcription"/>
    <property type="evidence" value="ECO:0007669"/>
    <property type="project" value="InterPro"/>
</dbReference>
<protein>
    <submittedName>
        <fullName evidence="5">Fungal-specific transcription factor</fullName>
    </submittedName>
</protein>
<feature type="region of interest" description="Disordered" evidence="2">
    <location>
        <begin position="105"/>
        <end position="129"/>
    </location>
</feature>
<dbReference type="Pfam" id="PF04082">
    <property type="entry name" value="Fungal_trans"/>
    <property type="match status" value="1"/>
</dbReference>
<evidence type="ECO:0000256" key="2">
    <source>
        <dbReference type="SAM" id="MobiDB-lite"/>
    </source>
</evidence>
<evidence type="ECO:0000256" key="3">
    <source>
        <dbReference type="SAM" id="Phobius"/>
    </source>
</evidence>
<dbReference type="PANTHER" id="PTHR46910">
    <property type="entry name" value="TRANSCRIPTION FACTOR PDR1"/>
    <property type="match status" value="1"/>
</dbReference>
<dbReference type="GO" id="GO:0003677">
    <property type="term" value="F:DNA binding"/>
    <property type="evidence" value="ECO:0007669"/>
    <property type="project" value="InterPro"/>
</dbReference>
<evidence type="ECO:0000313" key="6">
    <source>
        <dbReference type="Proteomes" id="UP000717696"/>
    </source>
</evidence>
<keyword evidence="3" id="KW-0472">Membrane</keyword>
<gene>
    <name evidence="5" type="ORF">B0J13DRAFT_106037</name>
</gene>
<feature type="domain" description="Xylanolytic transcriptional activator regulatory" evidence="4">
    <location>
        <begin position="265"/>
        <end position="339"/>
    </location>
</feature>
<dbReference type="InterPro" id="IPR050987">
    <property type="entry name" value="AtrR-like"/>
</dbReference>
<organism evidence="5 6">
    <name type="scientific">Dactylonectria estremocensis</name>
    <dbReference type="NCBI Taxonomy" id="1079267"/>
    <lineage>
        <taxon>Eukaryota</taxon>
        <taxon>Fungi</taxon>
        <taxon>Dikarya</taxon>
        <taxon>Ascomycota</taxon>
        <taxon>Pezizomycotina</taxon>
        <taxon>Sordariomycetes</taxon>
        <taxon>Hypocreomycetidae</taxon>
        <taxon>Hypocreales</taxon>
        <taxon>Nectriaceae</taxon>
        <taxon>Dactylonectria</taxon>
    </lineage>
</organism>
<evidence type="ECO:0000313" key="5">
    <source>
        <dbReference type="EMBL" id="KAH7131533.1"/>
    </source>
</evidence>
<dbReference type="GO" id="GO:0003700">
    <property type="term" value="F:DNA-binding transcription factor activity"/>
    <property type="evidence" value="ECO:0007669"/>
    <property type="project" value="InterPro"/>
</dbReference>
<evidence type="ECO:0000259" key="4">
    <source>
        <dbReference type="SMART" id="SM00906"/>
    </source>
</evidence>
<reference evidence="5" key="1">
    <citation type="journal article" date="2021" name="Nat. Commun.">
        <title>Genetic determinants of endophytism in the Arabidopsis root mycobiome.</title>
        <authorList>
            <person name="Mesny F."/>
            <person name="Miyauchi S."/>
            <person name="Thiergart T."/>
            <person name="Pickel B."/>
            <person name="Atanasova L."/>
            <person name="Karlsson M."/>
            <person name="Huettel B."/>
            <person name="Barry K.W."/>
            <person name="Haridas S."/>
            <person name="Chen C."/>
            <person name="Bauer D."/>
            <person name="Andreopoulos W."/>
            <person name="Pangilinan J."/>
            <person name="LaButti K."/>
            <person name="Riley R."/>
            <person name="Lipzen A."/>
            <person name="Clum A."/>
            <person name="Drula E."/>
            <person name="Henrissat B."/>
            <person name="Kohler A."/>
            <person name="Grigoriev I.V."/>
            <person name="Martin F.M."/>
            <person name="Hacquard S."/>
        </authorList>
    </citation>
    <scope>NUCLEOTIDE SEQUENCE</scope>
    <source>
        <strain evidence="5">MPI-CAGE-AT-0021</strain>
    </source>
</reference>
<sequence length="738" mass="80383">MSVPPRGLPSGGAVSNRLPTVEIGSFVALPSNDSEFIGSASGVFFADTVFRAFAMAASAAAGDASEPQRDSSADVGPVANAAADAEGPDPGSAHTYLVAPEINDELPSVGNDGRAQTAEAASSTSPGTRSYGVDAPALGIAPPADKAQKLLMNFFRHWHPFFPFLHGPTFVEQVNHFYGDDLGPDLPLNRQPNWKLCRAVMFQSIFNIAASTSNSDSLEPAYRIQSAHAFVSVIGNLLSSHDAVSLQALLAAELYLISTMSLRAASTIQGALARSMHNSGFHRCPSRYHQLPPSTYGIRKRIFWCAYVLDRYIGQALGHPFSIQDADVDVCIPGMIELHRPVKTKENAATSQAALNEQVLGHLPVNQVETGYLAGNPSARPDPGSRPSEVLTTHDILAAQSPSKHYTAAGKEAREFILSHLATYSQLLGEVVHLFHRSIHTRNISSQSIRDITYRIQCWWNGLPPTFQDEVRDGSPNRQPSHSVFFNMLHNYLILLIHRPFLSLPPDNQDFQSSVQMALSASRNIIVKLKWHTDNVFLMAWPATLSAVWMAGLVIAFASLLELYPNAKANSDLGHCLAILEAMASRWTSARHCREAIKALLQRLNDRFGPSPVDMGPKVYPSRLSYHASIQPIDMEPLTTAIPEGRSAKRQRLYNEMTVWHQGPLQYTGANIVADEDPFGAEDWMPVMEYTGPDFGFDAAHIGGQDLFSGAQDTEMGSLFSSMGWDSNLQGPGGRFGA</sequence>
<proteinExistence type="predicted"/>
<dbReference type="CDD" id="cd12148">
    <property type="entry name" value="fungal_TF_MHR"/>
    <property type="match status" value="1"/>
</dbReference>